<dbReference type="EMBL" id="MU252172">
    <property type="protein sequence ID" value="KAG9228024.1"/>
    <property type="molecule type" value="Genomic_DNA"/>
</dbReference>
<proteinExistence type="predicted"/>
<dbReference type="AlphaFoldDB" id="A0A9P7Y5Y2"/>
<organism evidence="1 2">
    <name type="scientific">Amylocarpus encephaloides</name>
    <dbReference type="NCBI Taxonomy" id="45428"/>
    <lineage>
        <taxon>Eukaryota</taxon>
        <taxon>Fungi</taxon>
        <taxon>Dikarya</taxon>
        <taxon>Ascomycota</taxon>
        <taxon>Pezizomycotina</taxon>
        <taxon>Leotiomycetes</taxon>
        <taxon>Helotiales</taxon>
        <taxon>Helotiales incertae sedis</taxon>
        <taxon>Amylocarpus</taxon>
    </lineage>
</organism>
<evidence type="ECO:0000313" key="1">
    <source>
        <dbReference type="EMBL" id="KAG9228024.1"/>
    </source>
</evidence>
<reference evidence="1" key="1">
    <citation type="journal article" date="2021" name="IMA Fungus">
        <title>Genomic characterization of three marine fungi, including Emericellopsis atlantica sp. nov. with signatures of a generalist lifestyle and marine biomass degradation.</title>
        <authorList>
            <person name="Hagestad O.C."/>
            <person name="Hou L."/>
            <person name="Andersen J.H."/>
            <person name="Hansen E.H."/>
            <person name="Altermark B."/>
            <person name="Li C."/>
            <person name="Kuhnert E."/>
            <person name="Cox R.J."/>
            <person name="Crous P.W."/>
            <person name="Spatafora J.W."/>
            <person name="Lail K."/>
            <person name="Amirebrahimi M."/>
            <person name="Lipzen A."/>
            <person name="Pangilinan J."/>
            <person name="Andreopoulos W."/>
            <person name="Hayes R.D."/>
            <person name="Ng V."/>
            <person name="Grigoriev I.V."/>
            <person name="Jackson S.A."/>
            <person name="Sutton T.D.S."/>
            <person name="Dobson A.D.W."/>
            <person name="Rama T."/>
        </authorList>
    </citation>
    <scope>NUCLEOTIDE SEQUENCE</scope>
    <source>
        <strain evidence="1">TRa018bII</strain>
    </source>
</reference>
<comment type="caution">
    <text evidence="1">The sequence shown here is derived from an EMBL/GenBank/DDBJ whole genome shotgun (WGS) entry which is preliminary data.</text>
</comment>
<evidence type="ECO:0000313" key="2">
    <source>
        <dbReference type="Proteomes" id="UP000824998"/>
    </source>
</evidence>
<dbReference type="Proteomes" id="UP000824998">
    <property type="component" value="Unassembled WGS sequence"/>
</dbReference>
<gene>
    <name evidence="1" type="ORF">BJ875DRAFT_490341</name>
</gene>
<accession>A0A9P7Y5Y2</accession>
<name>A0A9P7Y5Y2_9HELO</name>
<protein>
    <submittedName>
        <fullName evidence="1">Uncharacterized protein</fullName>
    </submittedName>
</protein>
<keyword evidence="2" id="KW-1185">Reference proteome</keyword>
<sequence>MPTSTKPRCCLDWIPLELRREIYGQYLAISDYKLALWIEEPTATMINLEFDTRSACASKIIKPGENIRKAMLKDVLPGYPIRGPNNSTLLHSAMTINTRLFTELLEFQAENSVFLLTACEGLQAYPSTFLSSIRHLAIQTYPTPHESCREIRNLATRLLELCPTPGKMVTSKHSFTLPNLQTITICLHKFYSTAARGIIDHEYAAVVNGYRRQHPVSLFVGTPTTESWLLPGLQNFRKVGSTFAMAHKEFLAFHIWKDDFLLSKVYLQETVNKNVDS</sequence>